<keyword evidence="6 8" id="KW-1133">Transmembrane helix</keyword>
<dbReference type="Proteomes" id="UP000886845">
    <property type="component" value="Unassembled WGS sequence"/>
</dbReference>
<comment type="caution">
    <text evidence="9">The sequence shown here is derived from an EMBL/GenBank/DDBJ whole genome shotgun (WGS) entry which is preliminary data.</text>
</comment>
<reference evidence="9" key="2">
    <citation type="journal article" date="2021" name="PeerJ">
        <title>Extensive microbial diversity within the chicken gut microbiome revealed by metagenomics and culture.</title>
        <authorList>
            <person name="Gilroy R."/>
            <person name="Ravi A."/>
            <person name="Getino M."/>
            <person name="Pursley I."/>
            <person name="Horton D.L."/>
            <person name="Alikhan N.F."/>
            <person name="Baker D."/>
            <person name="Gharbi K."/>
            <person name="Hall N."/>
            <person name="Watson M."/>
            <person name="Adriaenssens E.M."/>
            <person name="Foster-Nyarko E."/>
            <person name="Jarju S."/>
            <person name="Secka A."/>
            <person name="Antonio M."/>
            <person name="Oren A."/>
            <person name="Chaudhuri R.R."/>
            <person name="La Ragione R."/>
            <person name="Hildebrand F."/>
            <person name="Pallen M.J."/>
        </authorList>
    </citation>
    <scope>NUCLEOTIDE SEQUENCE</scope>
    <source>
        <strain evidence="9">35461</strain>
    </source>
</reference>
<organism evidence="9 10">
    <name type="scientific">Candidatus Spyradenecus faecavium</name>
    <dbReference type="NCBI Taxonomy" id="2840947"/>
    <lineage>
        <taxon>Bacteria</taxon>
        <taxon>Pseudomonadati</taxon>
        <taxon>Lentisphaerota</taxon>
        <taxon>Lentisphaeria</taxon>
        <taxon>Lentisphaerales</taxon>
        <taxon>Lentisphaeraceae</taxon>
        <taxon>Lentisphaeraceae incertae sedis</taxon>
        <taxon>Candidatus Spyradenecus</taxon>
    </lineage>
</organism>
<keyword evidence="7 8" id="KW-0472">Membrane</keyword>
<comment type="similarity">
    <text evidence="2">Belongs to the AzlC family.</text>
</comment>
<evidence type="ECO:0000313" key="10">
    <source>
        <dbReference type="Proteomes" id="UP000886845"/>
    </source>
</evidence>
<evidence type="ECO:0000256" key="1">
    <source>
        <dbReference type="ARBA" id="ARBA00004651"/>
    </source>
</evidence>
<dbReference type="EMBL" id="DVOR01000131">
    <property type="protein sequence ID" value="HIV09283.1"/>
    <property type="molecule type" value="Genomic_DNA"/>
</dbReference>
<feature type="transmembrane region" description="Helical" evidence="8">
    <location>
        <begin position="185"/>
        <end position="202"/>
    </location>
</feature>
<proteinExistence type="inferred from homology"/>
<evidence type="ECO:0000256" key="7">
    <source>
        <dbReference type="ARBA" id="ARBA00023136"/>
    </source>
</evidence>
<feature type="transmembrane region" description="Helical" evidence="8">
    <location>
        <begin position="208"/>
        <end position="227"/>
    </location>
</feature>
<feature type="transmembrane region" description="Helical" evidence="8">
    <location>
        <begin position="101"/>
        <end position="121"/>
    </location>
</feature>
<evidence type="ECO:0000256" key="2">
    <source>
        <dbReference type="ARBA" id="ARBA00010735"/>
    </source>
</evidence>
<evidence type="ECO:0000256" key="5">
    <source>
        <dbReference type="ARBA" id="ARBA00022692"/>
    </source>
</evidence>
<gene>
    <name evidence="9" type="ORF">IAC79_04135</name>
</gene>
<dbReference type="PANTHER" id="PTHR34979">
    <property type="entry name" value="INNER MEMBRANE PROTEIN YGAZ"/>
    <property type="match status" value="1"/>
</dbReference>
<reference evidence="9" key="1">
    <citation type="submission" date="2020-10" db="EMBL/GenBank/DDBJ databases">
        <authorList>
            <person name="Gilroy R."/>
        </authorList>
    </citation>
    <scope>NUCLEOTIDE SEQUENCE</scope>
    <source>
        <strain evidence="9">35461</strain>
    </source>
</reference>
<comment type="subcellular location">
    <subcellularLocation>
        <location evidence="1">Cell membrane</location>
        <topology evidence="1">Multi-pass membrane protein</topology>
    </subcellularLocation>
</comment>
<dbReference type="InterPro" id="IPR011606">
    <property type="entry name" value="Brnchd-chn_aa_trnsp_permease"/>
</dbReference>
<evidence type="ECO:0000313" key="9">
    <source>
        <dbReference type="EMBL" id="HIV09283.1"/>
    </source>
</evidence>
<feature type="transmembrane region" description="Helical" evidence="8">
    <location>
        <begin position="57"/>
        <end position="81"/>
    </location>
</feature>
<protein>
    <submittedName>
        <fullName evidence="9">AzlC family ABC transporter permease</fullName>
    </submittedName>
</protein>
<dbReference type="Pfam" id="PF03591">
    <property type="entry name" value="AzlC"/>
    <property type="match status" value="1"/>
</dbReference>
<feature type="transmembrane region" description="Helical" evidence="8">
    <location>
        <begin position="20"/>
        <end position="45"/>
    </location>
</feature>
<feature type="transmembrane region" description="Helical" evidence="8">
    <location>
        <begin position="128"/>
        <end position="151"/>
    </location>
</feature>
<name>A0A9D1T3G1_9BACT</name>
<dbReference type="AlphaFoldDB" id="A0A9D1T3G1"/>
<evidence type="ECO:0000256" key="6">
    <source>
        <dbReference type="ARBA" id="ARBA00022989"/>
    </source>
</evidence>
<dbReference type="PANTHER" id="PTHR34979:SF1">
    <property type="entry name" value="INNER MEMBRANE PROTEIN YGAZ"/>
    <property type="match status" value="1"/>
</dbReference>
<evidence type="ECO:0000256" key="3">
    <source>
        <dbReference type="ARBA" id="ARBA00022448"/>
    </source>
</evidence>
<keyword evidence="3" id="KW-0813">Transport</keyword>
<keyword evidence="5 8" id="KW-0812">Transmembrane</keyword>
<dbReference type="GO" id="GO:0005886">
    <property type="term" value="C:plasma membrane"/>
    <property type="evidence" value="ECO:0007669"/>
    <property type="project" value="UniProtKB-SubCell"/>
</dbReference>
<accession>A0A9D1T3G1</accession>
<feature type="transmembrane region" description="Helical" evidence="8">
    <location>
        <begin position="157"/>
        <end position="178"/>
    </location>
</feature>
<evidence type="ECO:0000256" key="4">
    <source>
        <dbReference type="ARBA" id="ARBA00022475"/>
    </source>
</evidence>
<sequence>MSRSALLFLRGLRDGLPIGAGYFAVSFAFGIQAVAAGLDAFQTFVLSGSNLTSAGQFAGIGVIKAGGALAAMALTQLVINLRYCLMSCAISQKLAPGVPFWHRWLIAFGVTDEIFAVSVAAHGRLRPAYSYGLIAAAWPGWAGGSLLGAVAGDILPATVSQALAMALFAMFVAIVVPAARADRRVLLASLSAAALAYAPWTAALGEGMRVVLVTLLVAGAAAWLCPLRDKEAPHA</sequence>
<dbReference type="GO" id="GO:1903785">
    <property type="term" value="P:L-valine transmembrane transport"/>
    <property type="evidence" value="ECO:0007669"/>
    <property type="project" value="TreeGrafter"/>
</dbReference>
<evidence type="ECO:0000256" key="8">
    <source>
        <dbReference type="SAM" id="Phobius"/>
    </source>
</evidence>
<keyword evidence="4" id="KW-1003">Cell membrane</keyword>